<dbReference type="EMBL" id="CM009754">
    <property type="protein sequence ID" value="PUZ50628.1"/>
    <property type="molecule type" value="Genomic_DNA"/>
</dbReference>
<dbReference type="InterPro" id="IPR045005">
    <property type="entry name" value="BPM1-6"/>
</dbReference>
<dbReference type="SUPFAM" id="SSF49599">
    <property type="entry name" value="TRAF domain-like"/>
    <property type="match status" value="1"/>
</dbReference>
<dbReference type="Gramene" id="PUZ50628">
    <property type="protein sequence ID" value="PUZ50628"/>
    <property type="gene ID" value="GQ55_6G073000"/>
</dbReference>
<feature type="domain" description="BTB" evidence="4">
    <location>
        <begin position="172"/>
        <end position="239"/>
    </location>
</feature>
<name>A0A2T7D4W5_9POAL</name>
<dbReference type="Gene3D" id="2.60.210.10">
    <property type="entry name" value="Apoptosis, Tumor Necrosis Factor Receptor Associated Protein 2, Chain A"/>
    <property type="match status" value="1"/>
</dbReference>
<dbReference type="PROSITE" id="PS50097">
    <property type="entry name" value="BTB"/>
    <property type="match status" value="1"/>
</dbReference>
<dbReference type="AlphaFoldDB" id="A0A2T7D4W5"/>
<evidence type="ECO:0000259" key="4">
    <source>
        <dbReference type="PROSITE" id="PS50097"/>
    </source>
</evidence>
<evidence type="ECO:0000313" key="6">
    <source>
        <dbReference type="Proteomes" id="UP000244336"/>
    </source>
</evidence>
<dbReference type="PANTHER" id="PTHR26379:SF438">
    <property type="entry name" value="OS08G0128700 PROTEIN"/>
    <property type="match status" value="1"/>
</dbReference>
<dbReference type="Gene3D" id="1.25.40.420">
    <property type="match status" value="1"/>
</dbReference>
<gene>
    <name evidence="5" type="ORF">GQ55_6G073000</name>
</gene>
<feature type="region of interest" description="Disordered" evidence="3">
    <location>
        <begin position="1"/>
        <end position="34"/>
    </location>
</feature>
<sequence length="344" mass="37654">MAPPSTRTSTCTGEASRGTHLFHPPRAPGRRESVRSAPFSIGGYDWAVRFFPDGGEGGALALLLELLTKDAAARASCAFRFLNLATGAASARWPVGLLSYRPGVVNKRAQVSTFRWNVRMYAHDDRLTVECAVTVVQEPKVSLTSWAMSRYEETPSDLSGHLGRMLGEKEGSDVTFDVQGEAVTAHKIVLAMRSPVFKARFYGPEGEKKMGCVAVEDVRPAVFRALLRFIYTDSLPDMDDLGDDDGKEMFRHLLVAADQYEVTRLGLMCEDSLCKSLSTDSVASTLAFAEEQNLCSLKDACIEFIALSNKMDDVVASKGYAHLKSSCPSVLLDVLEKSSKLHRV</sequence>
<dbReference type="InterPro" id="IPR056423">
    <property type="entry name" value="BACK_BPM_SPOP"/>
</dbReference>
<dbReference type="InterPro" id="IPR002083">
    <property type="entry name" value="MATH/TRAF_dom"/>
</dbReference>
<dbReference type="GO" id="GO:0016567">
    <property type="term" value="P:protein ubiquitination"/>
    <property type="evidence" value="ECO:0007669"/>
    <property type="project" value="InterPro"/>
</dbReference>
<organism evidence="5 6">
    <name type="scientific">Panicum hallii var. hallii</name>
    <dbReference type="NCBI Taxonomy" id="1504633"/>
    <lineage>
        <taxon>Eukaryota</taxon>
        <taxon>Viridiplantae</taxon>
        <taxon>Streptophyta</taxon>
        <taxon>Embryophyta</taxon>
        <taxon>Tracheophyta</taxon>
        <taxon>Spermatophyta</taxon>
        <taxon>Magnoliopsida</taxon>
        <taxon>Liliopsida</taxon>
        <taxon>Poales</taxon>
        <taxon>Poaceae</taxon>
        <taxon>PACMAD clade</taxon>
        <taxon>Panicoideae</taxon>
        <taxon>Panicodae</taxon>
        <taxon>Paniceae</taxon>
        <taxon>Panicinae</taxon>
        <taxon>Panicum</taxon>
        <taxon>Panicum sect. Panicum</taxon>
    </lineage>
</organism>
<evidence type="ECO:0000256" key="1">
    <source>
        <dbReference type="ARBA" id="ARBA00004906"/>
    </source>
</evidence>
<dbReference type="Proteomes" id="UP000244336">
    <property type="component" value="Chromosome 6"/>
</dbReference>
<dbReference type="OrthoDB" id="670613at2759"/>
<feature type="compositionally biased region" description="Polar residues" evidence="3">
    <location>
        <begin position="1"/>
        <end position="13"/>
    </location>
</feature>
<dbReference type="CDD" id="cd00121">
    <property type="entry name" value="MATH"/>
    <property type="match status" value="1"/>
</dbReference>
<dbReference type="Gene3D" id="3.30.710.10">
    <property type="entry name" value="Potassium Channel Kv1.1, Chain A"/>
    <property type="match status" value="1"/>
</dbReference>
<evidence type="ECO:0000256" key="2">
    <source>
        <dbReference type="ARBA" id="ARBA00010846"/>
    </source>
</evidence>
<protein>
    <recommendedName>
        <fullName evidence="4">BTB domain-containing protein</fullName>
    </recommendedName>
</protein>
<keyword evidence="6" id="KW-1185">Reference proteome</keyword>
<dbReference type="PANTHER" id="PTHR26379">
    <property type="entry name" value="BTB/POZ AND MATH DOMAIN-CONTAINING PROTEIN 1"/>
    <property type="match status" value="1"/>
</dbReference>
<dbReference type="Pfam" id="PF24570">
    <property type="entry name" value="BACK_BPM_SPOP"/>
    <property type="match status" value="1"/>
</dbReference>
<comment type="pathway">
    <text evidence="1">Protein modification; protein ubiquitination.</text>
</comment>
<dbReference type="SMART" id="SM00225">
    <property type="entry name" value="BTB"/>
    <property type="match status" value="1"/>
</dbReference>
<dbReference type="SUPFAM" id="SSF54695">
    <property type="entry name" value="POZ domain"/>
    <property type="match status" value="1"/>
</dbReference>
<accession>A0A2T7D4W5</accession>
<reference evidence="5 6" key="1">
    <citation type="submission" date="2018-04" db="EMBL/GenBank/DDBJ databases">
        <title>WGS assembly of Panicum hallii var. hallii HAL2.</title>
        <authorList>
            <person name="Lovell J."/>
            <person name="Jenkins J."/>
            <person name="Lowry D."/>
            <person name="Mamidi S."/>
            <person name="Sreedasyam A."/>
            <person name="Weng X."/>
            <person name="Barry K."/>
            <person name="Bonette J."/>
            <person name="Campitelli B."/>
            <person name="Daum C."/>
            <person name="Gordon S."/>
            <person name="Gould B."/>
            <person name="Lipzen A."/>
            <person name="MacQueen A."/>
            <person name="Palacio-Mejia J."/>
            <person name="Plott C."/>
            <person name="Shakirov E."/>
            <person name="Shu S."/>
            <person name="Yoshinaga Y."/>
            <person name="Zane M."/>
            <person name="Rokhsar D."/>
            <person name="Grimwood J."/>
            <person name="Schmutz J."/>
            <person name="Juenger T."/>
        </authorList>
    </citation>
    <scope>NUCLEOTIDE SEQUENCE [LARGE SCALE GENOMIC DNA]</scope>
    <source>
        <strain evidence="6">cv. HAL2</strain>
    </source>
</reference>
<dbReference type="InterPro" id="IPR008974">
    <property type="entry name" value="TRAF-like"/>
</dbReference>
<dbReference type="Pfam" id="PF00651">
    <property type="entry name" value="BTB"/>
    <property type="match status" value="1"/>
</dbReference>
<proteinExistence type="inferred from homology"/>
<comment type="similarity">
    <text evidence="2">Belongs to the Tdpoz family.</text>
</comment>
<evidence type="ECO:0000256" key="3">
    <source>
        <dbReference type="SAM" id="MobiDB-lite"/>
    </source>
</evidence>
<dbReference type="InterPro" id="IPR000210">
    <property type="entry name" value="BTB/POZ_dom"/>
</dbReference>
<dbReference type="InterPro" id="IPR011333">
    <property type="entry name" value="SKP1/BTB/POZ_sf"/>
</dbReference>
<evidence type="ECO:0000313" key="5">
    <source>
        <dbReference type="EMBL" id="PUZ50628.1"/>
    </source>
</evidence>